<sequence length="187" mass="20039">MTSPDAPGTRPADGGNVLTTPRLTLREVRPDEIGPLLRGRPTADARWAEGYPSEGTLGGLVLVSRMLLVDAYRPGFGLYQIVVRDGGETVGDICFHSAPDENGSVEIGYGLVEAYRGRGIATEATRALTAWALDRPDVTEVRAETDPGHLPSQRVLLKSGFRDAGTHDGMHRFVLRHAPTGAVPRSA</sequence>
<proteinExistence type="predicted"/>
<protein>
    <submittedName>
        <fullName evidence="2">GNAT family N-acetyltransferase</fullName>
    </submittedName>
</protein>
<name>A0ABP5WQX6_9ACTN</name>
<accession>A0ABP5WQX6</accession>
<evidence type="ECO:0000313" key="2">
    <source>
        <dbReference type="EMBL" id="GAA2431091.1"/>
    </source>
</evidence>
<keyword evidence="3" id="KW-1185">Reference proteome</keyword>
<dbReference type="InterPro" id="IPR051908">
    <property type="entry name" value="Ribosomal_N-acetyltransferase"/>
</dbReference>
<dbReference type="InterPro" id="IPR000182">
    <property type="entry name" value="GNAT_dom"/>
</dbReference>
<reference evidence="3" key="1">
    <citation type="journal article" date="2019" name="Int. J. Syst. Evol. Microbiol.">
        <title>The Global Catalogue of Microorganisms (GCM) 10K type strain sequencing project: providing services to taxonomists for standard genome sequencing and annotation.</title>
        <authorList>
            <consortium name="The Broad Institute Genomics Platform"/>
            <consortium name="The Broad Institute Genome Sequencing Center for Infectious Disease"/>
            <person name="Wu L."/>
            <person name="Ma J."/>
        </authorList>
    </citation>
    <scope>NUCLEOTIDE SEQUENCE [LARGE SCALE GENOMIC DNA]</scope>
    <source>
        <strain evidence="3">JCM 6305</strain>
    </source>
</reference>
<dbReference type="PANTHER" id="PTHR43441:SF6">
    <property type="entry name" value="N-ACETYLTRANSFERASE DOMAIN-CONTAINING PROTEIN"/>
    <property type="match status" value="1"/>
</dbReference>
<evidence type="ECO:0000259" key="1">
    <source>
        <dbReference type="PROSITE" id="PS51186"/>
    </source>
</evidence>
<dbReference type="RefSeq" id="WP_344321074.1">
    <property type="nucleotide sequence ID" value="NZ_BAAASZ010000008.1"/>
</dbReference>
<dbReference type="EMBL" id="BAAASZ010000008">
    <property type="protein sequence ID" value="GAA2431091.1"/>
    <property type="molecule type" value="Genomic_DNA"/>
</dbReference>
<dbReference type="CDD" id="cd04301">
    <property type="entry name" value="NAT_SF"/>
    <property type="match status" value="1"/>
</dbReference>
<feature type="domain" description="N-acetyltransferase" evidence="1">
    <location>
        <begin position="23"/>
        <end position="180"/>
    </location>
</feature>
<evidence type="ECO:0000313" key="3">
    <source>
        <dbReference type="Proteomes" id="UP001501638"/>
    </source>
</evidence>
<dbReference type="SUPFAM" id="SSF55729">
    <property type="entry name" value="Acyl-CoA N-acyltransferases (Nat)"/>
    <property type="match status" value="1"/>
</dbReference>
<dbReference type="PROSITE" id="PS51186">
    <property type="entry name" value="GNAT"/>
    <property type="match status" value="1"/>
</dbReference>
<dbReference type="InterPro" id="IPR016181">
    <property type="entry name" value="Acyl_CoA_acyltransferase"/>
</dbReference>
<dbReference type="Proteomes" id="UP001501638">
    <property type="component" value="Unassembled WGS sequence"/>
</dbReference>
<dbReference type="Gene3D" id="3.40.630.30">
    <property type="match status" value="1"/>
</dbReference>
<gene>
    <name evidence="2" type="ORF">GCM10010405_12480</name>
</gene>
<organism evidence="2 3">
    <name type="scientific">Streptomyces macrosporus</name>
    <dbReference type="NCBI Taxonomy" id="44032"/>
    <lineage>
        <taxon>Bacteria</taxon>
        <taxon>Bacillati</taxon>
        <taxon>Actinomycetota</taxon>
        <taxon>Actinomycetes</taxon>
        <taxon>Kitasatosporales</taxon>
        <taxon>Streptomycetaceae</taxon>
        <taxon>Streptomyces</taxon>
    </lineage>
</organism>
<comment type="caution">
    <text evidence="2">The sequence shown here is derived from an EMBL/GenBank/DDBJ whole genome shotgun (WGS) entry which is preliminary data.</text>
</comment>
<dbReference type="Pfam" id="PF13302">
    <property type="entry name" value="Acetyltransf_3"/>
    <property type="match status" value="1"/>
</dbReference>
<dbReference type="PANTHER" id="PTHR43441">
    <property type="entry name" value="RIBOSOMAL-PROTEIN-SERINE ACETYLTRANSFERASE"/>
    <property type="match status" value="1"/>
</dbReference>